<dbReference type="HAMAP" id="MF_00528">
    <property type="entry name" value="Maf"/>
    <property type="match status" value="1"/>
</dbReference>
<evidence type="ECO:0000256" key="2">
    <source>
        <dbReference type="ARBA" id="ARBA00004496"/>
    </source>
</evidence>
<keyword evidence="3" id="KW-0963">Cytoplasm</keyword>
<dbReference type="InterPro" id="IPR029001">
    <property type="entry name" value="ITPase-like_fam"/>
</dbReference>
<evidence type="ECO:0000313" key="6">
    <source>
        <dbReference type="EMBL" id="EFK97125.1"/>
    </source>
</evidence>
<evidence type="ECO:0000256" key="4">
    <source>
        <dbReference type="ARBA" id="ARBA00022801"/>
    </source>
</evidence>
<dbReference type="AlphaFoldDB" id="D9PH50"/>
<keyword evidence="4" id="KW-0378">Hydrolase</keyword>
<dbReference type="InterPro" id="IPR003697">
    <property type="entry name" value="Maf-like"/>
</dbReference>
<dbReference type="EMBL" id="ADZX01000355">
    <property type="protein sequence ID" value="EFK97125.1"/>
    <property type="molecule type" value="Genomic_DNA"/>
</dbReference>
<evidence type="ECO:0000256" key="3">
    <source>
        <dbReference type="ARBA" id="ARBA00022490"/>
    </source>
</evidence>
<accession>D9PH50</accession>
<dbReference type="GO" id="GO:0005737">
    <property type="term" value="C:cytoplasm"/>
    <property type="evidence" value="ECO:0007669"/>
    <property type="project" value="UniProtKB-SubCell"/>
</dbReference>
<evidence type="ECO:0000256" key="5">
    <source>
        <dbReference type="ARBA" id="ARBA00023080"/>
    </source>
</evidence>
<dbReference type="Gene3D" id="3.90.950.10">
    <property type="match status" value="1"/>
</dbReference>
<comment type="caution">
    <text evidence="6">The sequence shown here is derived from an EMBL/GenBank/DDBJ whole genome shotgun (WGS) entry which is preliminary data.</text>
</comment>
<proteinExistence type="inferred from homology"/>
<gene>
    <name evidence="6" type="ORF">LDC_0849</name>
</gene>
<dbReference type="NCBIfam" id="TIGR00172">
    <property type="entry name" value="maf"/>
    <property type="match status" value="1"/>
</dbReference>
<dbReference type="CDD" id="cd00555">
    <property type="entry name" value="Maf"/>
    <property type="match status" value="1"/>
</dbReference>
<reference evidence="6" key="1">
    <citation type="submission" date="2010-07" db="EMBL/GenBank/DDBJ databases">
        <authorList>
            <consortium name="CONSOLIDER consortium CSD2007-00005"/>
            <person name="Guazzaroni M.-E."/>
            <person name="Richter M."/>
            <person name="Garcia-Salamanca A."/>
            <person name="Yarza P."/>
            <person name="Ferrer M."/>
        </authorList>
    </citation>
    <scope>NUCLEOTIDE SEQUENCE</scope>
</reference>
<dbReference type="PIRSF" id="PIRSF006305">
    <property type="entry name" value="Maf"/>
    <property type="match status" value="1"/>
</dbReference>
<name>D9PH50_9ZZZZ</name>
<organism evidence="6">
    <name type="scientific">sediment metagenome</name>
    <dbReference type="NCBI Taxonomy" id="749907"/>
    <lineage>
        <taxon>unclassified sequences</taxon>
        <taxon>metagenomes</taxon>
        <taxon>ecological metagenomes</taxon>
    </lineage>
</organism>
<dbReference type="SUPFAM" id="SSF52972">
    <property type="entry name" value="ITPase-like"/>
    <property type="match status" value="1"/>
</dbReference>
<evidence type="ECO:0000256" key="1">
    <source>
        <dbReference type="ARBA" id="ARBA00001968"/>
    </source>
</evidence>
<comment type="subcellular location">
    <subcellularLocation>
        <location evidence="2">Cytoplasm</location>
    </subcellularLocation>
</comment>
<dbReference type="FunFam" id="3.90.950.10:FF:000005">
    <property type="entry name" value="7-methyl-GTP pyrophosphatase"/>
    <property type="match status" value="1"/>
</dbReference>
<comment type="cofactor">
    <cofactor evidence="1">
        <name>a divalent metal cation</name>
        <dbReference type="ChEBI" id="CHEBI:60240"/>
    </cofactor>
</comment>
<dbReference type="GO" id="GO:0009117">
    <property type="term" value="P:nucleotide metabolic process"/>
    <property type="evidence" value="ECO:0007669"/>
    <property type="project" value="UniProtKB-KW"/>
</dbReference>
<dbReference type="PANTHER" id="PTHR43213">
    <property type="entry name" value="BIFUNCTIONAL DTTP/UTP PYROPHOSPHATASE/METHYLTRANSFERASE PROTEIN-RELATED"/>
    <property type="match status" value="1"/>
</dbReference>
<reference evidence="6" key="2">
    <citation type="journal article" date="2011" name="Microb. Ecol.">
        <title>Taxonomic and Functional Metagenomic Profiling of the Microbial Community in the Anoxic Sediment of a Sub-saline Shallow Lake (Laguna de Carrizo, Central Spain).</title>
        <authorList>
            <person name="Ferrer M."/>
            <person name="Guazzaroni M.E."/>
            <person name="Richter M."/>
            <person name="Garcia-Salamanca A."/>
            <person name="Yarza P."/>
            <person name="Suarez-Suarez A."/>
            <person name="Solano J."/>
            <person name="Alcaide M."/>
            <person name="van Dillewijn P."/>
            <person name="Molina-Henares M.A."/>
            <person name="Lopez-Cortes N."/>
            <person name="Al-Ramahi Y."/>
            <person name="Guerrero C."/>
            <person name="Acosta A."/>
            <person name="de Eugenio L.I."/>
            <person name="Martinez V."/>
            <person name="Marques S."/>
            <person name="Rojo F."/>
            <person name="Santero E."/>
            <person name="Genilloud O."/>
            <person name="Perez-Perez J."/>
            <person name="Rossello-Mora R."/>
            <person name="Ramos J.L."/>
        </authorList>
    </citation>
    <scope>NUCLEOTIDE SEQUENCE</scope>
</reference>
<dbReference type="Pfam" id="PF02545">
    <property type="entry name" value="Maf"/>
    <property type="match status" value="1"/>
</dbReference>
<dbReference type="PANTHER" id="PTHR43213:SF5">
    <property type="entry name" value="BIFUNCTIONAL DTTP_UTP PYROPHOSPHATASE_METHYLTRANSFERASE PROTEIN-RELATED"/>
    <property type="match status" value="1"/>
</dbReference>
<dbReference type="GO" id="GO:0047429">
    <property type="term" value="F:nucleoside triphosphate diphosphatase activity"/>
    <property type="evidence" value="ECO:0007669"/>
    <property type="project" value="InterPro"/>
</dbReference>
<sequence length="189" mass="20827">MPKIILASTSPRRKALLSQLGLEFEVVHSDYDEDMTLAMEPVELAKFLSAGKADAVYAKYPKDIIIAADTFVVMREHILGKPHTPERAKEMLQKISGQKLQIITGLTVINEKQKISRAVSTDVFIKKLSIEEIENYVATGEPLDKAGAFAIQEKGAALVEKIEGDYNSAVGLPLDELVKILQEMGAKIF</sequence>
<keyword evidence="5" id="KW-0546">Nucleotide metabolism</keyword>
<protein>
    <submittedName>
        <fullName evidence="6">Maf-like protein</fullName>
    </submittedName>
</protein>